<evidence type="ECO:0000313" key="2">
    <source>
        <dbReference type="EMBL" id="TGC08909.1"/>
    </source>
</evidence>
<dbReference type="PIRSF" id="PIRSF002599">
    <property type="entry name" value="Cold_shock_A"/>
    <property type="match status" value="1"/>
</dbReference>
<keyword evidence="3" id="KW-1185">Reference proteome</keyword>
<sequence length="95" mass="11300">MDISFIFFMYLLLVNILTFSLMGMDKRKAKRNERRIPEKTLFMWAVVGGTIGSIIGMYFFRHKTRHPSFKIGLPFILLVQIFVFIRFLLPLYVFT</sequence>
<evidence type="ECO:0000256" key="1">
    <source>
        <dbReference type="SAM" id="Phobius"/>
    </source>
</evidence>
<gene>
    <name evidence="2" type="ORF">CUN85_07690</name>
</gene>
<proteinExistence type="predicted"/>
<feature type="transmembrane region" description="Helical" evidence="1">
    <location>
        <begin position="6"/>
        <end position="22"/>
    </location>
</feature>
<feature type="transmembrane region" description="Helical" evidence="1">
    <location>
        <begin position="42"/>
        <end position="60"/>
    </location>
</feature>
<dbReference type="InterPro" id="IPR012156">
    <property type="entry name" value="Cold_shock_CspA"/>
</dbReference>
<dbReference type="AlphaFoldDB" id="A0A4E0PUY9"/>
<organism evidence="2 3">
    <name type="scientific">Methanolobus halotolerans</name>
    <dbReference type="NCBI Taxonomy" id="2052935"/>
    <lineage>
        <taxon>Archaea</taxon>
        <taxon>Methanobacteriati</taxon>
        <taxon>Methanobacteriota</taxon>
        <taxon>Stenosarchaea group</taxon>
        <taxon>Methanomicrobia</taxon>
        <taxon>Methanosarcinales</taxon>
        <taxon>Methanosarcinaceae</taxon>
        <taxon>Methanolobus</taxon>
    </lineage>
</organism>
<keyword evidence="1" id="KW-1133">Transmembrane helix</keyword>
<dbReference type="RefSeq" id="WP_135389735.1">
    <property type="nucleotide sequence ID" value="NZ_PGGK01000007.1"/>
</dbReference>
<reference evidence="2 3" key="1">
    <citation type="submission" date="2017-11" db="EMBL/GenBank/DDBJ databases">
        <title>Isolation and Characterization of Methanogenic Archaea from Saline Meromictic Lake at Siberia.</title>
        <authorList>
            <person name="Shen Y."/>
            <person name="Huang H.-H."/>
            <person name="Lai M.-C."/>
            <person name="Chen S.-C."/>
        </authorList>
    </citation>
    <scope>NUCLEOTIDE SEQUENCE [LARGE SCALE GENOMIC DNA]</scope>
    <source>
        <strain evidence="2 3">SY-01</strain>
    </source>
</reference>
<keyword evidence="1" id="KW-0812">Transmembrane</keyword>
<dbReference type="Proteomes" id="UP000297295">
    <property type="component" value="Unassembled WGS sequence"/>
</dbReference>
<dbReference type="GO" id="GO:0003676">
    <property type="term" value="F:nucleic acid binding"/>
    <property type="evidence" value="ECO:0007669"/>
    <property type="project" value="InterPro"/>
</dbReference>
<dbReference type="EMBL" id="PGGK01000007">
    <property type="protein sequence ID" value="TGC08909.1"/>
    <property type="molecule type" value="Genomic_DNA"/>
</dbReference>
<accession>A0A4E0PUY9</accession>
<name>A0A4E0PUY9_9EURY</name>
<dbReference type="InterPro" id="IPR010718">
    <property type="entry name" value="DUF1294"/>
</dbReference>
<evidence type="ECO:0000313" key="3">
    <source>
        <dbReference type="Proteomes" id="UP000297295"/>
    </source>
</evidence>
<keyword evidence="1" id="KW-0472">Membrane</keyword>
<dbReference type="Pfam" id="PF06961">
    <property type="entry name" value="DUF1294"/>
    <property type="match status" value="1"/>
</dbReference>
<protein>
    <submittedName>
        <fullName evidence="2">DUF1294 domain-containing protein</fullName>
    </submittedName>
</protein>
<comment type="caution">
    <text evidence="2">The sequence shown here is derived from an EMBL/GenBank/DDBJ whole genome shotgun (WGS) entry which is preliminary data.</text>
</comment>
<feature type="transmembrane region" description="Helical" evidence="1">
    <location>
        <begin position="72"/>
        <end position="94"/>
    </location>
</feature>